<protein>
    <submittedName>
        <fullName evidence="3">Thiamine-binding periplasmic protein</fullName>
    </submittedName>
</protein>
<proteinExistence type="predicted"/>
<evidence type="ECO:0000256" key="1">
    <source>
        <dbReference type="ARBA" id="ARBA00022729"/>
    </source>
</evidence>
<reference evidence="3 4" key="1">
    <citation type="submission" date="2016-03" db="EMBL/GenBank/DDBJ databases">
        <title>Complete genome sequence of a soil Actinobacterium, Nocardioides dokdonensis FR1436.</title>
        <authorList>
            <person name="Kwon S.-K."/>
            <person name="Kim K."/>
            <person name="Kim J.F."/>
        </authorList>
    </citation>
    <scope>NUCLEOTIDE SEQUENCE [LARGE SCALE GENOMIC DNA]</scope>
    <source>
        <strain evidence="3 4">FR1436</strain>
    </source>
</reference>
<dbReference type="KEGG" id="ndk:I601_1654"/>
<dbReference type="NCBIfam" id="TIGR01254">
    <property type="entry name" value="sfuA"/>
    <property type="match status" value="1"/>
</dbReference>
<evidence type="ECO:0000313" key="4">
    <source>
        <dbReference type="Proteomes" id="UP000077868"/>
    </source>
</evidence>
<keyword evidence="1" id="KW-0732">Signal</keyword>
<dbReference type="EMBL" id="CP015079">
    <property type="protein sequence ID" value="ANH38086.1"/>
    <property type="molecule type" value="Genomic_DNA"/>
</dbReference>
<evidence type="ECO:0000256" key="2">
    <source>
        <dbReference type="SAM" id="MobiDB-lite"/>
    </source>
</evidence>
<feature type="compositionally biased region" description="Low complexity" evidence="2">
    <location>
        <begin position="9"/>
        <end position="21"/>
    </location>
</feature>
<dbReference type="GO" id="GO:0030288">
    <property type="term" value="C:outer membrane-bounded periplasmic space"/>
    <property type="evidence" value="ECO:0007669"/>
    <property type="project" value="TreeGrafter"/>
</dbReference>
<dbReference type="Pfam" id="PF13343">
    <property type="entry name" value="SBP_bac_6"/>
    <property type="match status" value="1"/>
</dbReference>
<keyword evidence="4" id="KW-1185">Reference proteome</keyword>
<dbReference type="STRING" id="1300347.I601_1654"/>
<dbReference type="Gene3D" id="3.40.190.10">
    <property type="entry name" value="Periplasmic binding protein-like II"/>
    <property type="match status" value="2"/>
</dbReference>
<feature type="region of interest" description="Disordered" evidence="2">
    <location>
        <begin position="1"/>
        <end position="21"/>
    </location>
</feature>
<dbReference type="AlphaFoldDB" id="A0A1A9GJ34"/>
<dbReference type="PATRIC" id="fig|1300347.3.peg.1654"/>
<organism evidence="3 4">
    <name type="scientific">Nocardioides dokdonensis FR1436</name>
    <dbReference type="NCBI Taxonomy" id="1300347"/>
    <lineage>
        <taxon>Bacteria</taxon>
        <taxon>Bacillati</taxon>
        <taxon>Actinomycetota</taxon>
        <taxon>Actinomycetes</taxon>
        <taxon>Propionibacteriales</taxon>
        <taxon>Nocardioidaceae</taxon>
        <taxon>Nocardioides</taxon>
    </lineage>
</organism>
<accession>A0A1A9GJ34</accession>
<dbReference type="GO" id="GO:0030976">
    <property type="term" value="F:thiamine pyrophosphate binding"/>
    <property type="evidence" value="ECO:0007669"/>
    <property type="project" value="TreeGrafter"/>
</dbReference>
<name>A0A1A9GJ34_9ACTN</name>
<dbReference type="PANTHER" id="PTHR30006">
    <property type="entry name" value="THIAMINE-BINDING PERIPLASMIC PROTEIN-RELATED"/>
    <property type="match status" value="1"/>
</dbReference>
<dbReference type="GO" id="GO:0015888">
    <property type="term" value="P:thiamine transport"/>
    <property type="evidence" value="ECO:0007669"/>
    <property type="project" value="InterPro"/>
</dbReference>
<gene>
    <name evidence="3" type="primary">thiB</name>
    <name evidence="3" type="ORF">I601_1654</name>
</gene>
<dbReference type="SUPFAM" id="SSF53850">
    <property type="entry name" value="Periplasmic binding protein-like II"/>
    <property type="match status" value="1"/>
</dbReference>
<dbReference type="Proteomes" id="UP000077868">
    <property type="component" value="Chromosome"/>
</dbReference>
<dbReference type="PANTHER" id="PTHR30006:SF2">
    <property type="entry name" value="ABC TRANSPORTER SUBSTRATE-BINDING PROTEIN"/>
    <property type="match status" value="1"/>
</dbReference>
<evidence type="ECO:0000313" key="3">
    <source>
        <dbReference type="EMBL" id="ANH38086.1"/>
    </source>
</evidence>
<dbReference type="InterPro" id="IPR005948">
    <property type="entry name" value="ThiB-like"/>
</dbReference>
<sequence length="378" mass="40222">MRRMRTPIHPTRTSHPTRTARTTGTAAAALLSLALSGCSLIGTGDDPVTASGSGQDGAPSGGGKVVLVTHDSFFLPKQLVKDFEEESGYDLQLRASGDAGALTSQLVLNTDSPIGDVAFGVDNTFGSRALDADVFAPVEIDAPDGVEAHRLPGDDEGALTPVDTGNVCVNVDTTWFDERDLDAPETLDDLTDPAYEGLFVTSGATTSSPGFAFLLATIAAYGDDWTGYWEDLLANDTAVVKGWEDAYQVDFTQGGGKGDRPIVTSYDSSPAFTVDGDGGTTTRALLDTCYEQVEYAGMLRGADNPAGAQAVVEWLLSPEVQQALPGSMYVYPVVEGTDLPAEWADLTERPDEPWAVDPDEIDENRDAWLREWGDLVSR</sequence>
<dbReference type="GO" id="GO:0030975">
    <property type="term" value="F:thiamine binding"/>
    <property type="evidence" value="ECO:0007669"/>
    <property type="project" value="InterPro"/>
</dbReference>